<dbReference type="AlphaFoldDB" id="A0A9D4B7T0"/>
<sequence>MLDYTSDNAVSSQYHTSEFNAVIKPYSVSTQYYISDNAVSNRYYTRDNAVHRNAVSSQYYTSDNAVSSQYYTSESLMPVPSQYYTSDNAVSSHNAVSSLYYTSELYSGIFYYPHPVIKRSSRRELRLLTVYPLYLNRLLGVYGNFSGCMEIHNGHMASQSKSNQVIFVGGDNAVSHHHIAVRTV</sequence>
<evidence type="ECO:0000313" key="2">
    <source>
        <dbReference type="Proteomes" id="UP000828390"/>
    </source>
</evidence>
<comment type="caution">
    <text evidence="1">The sequence shown here is derived from an EMBL/GenBank/DDBJ whole genome shotgun (WGS) entry which is preliminary data.</text>
</comment>
<gene>
    <name evidence="1" type="ORF">DPMN_194257</name>
</gene>
<evidence type="ECO:0000313" key="1">
    <source>
        <dbReference type="EMBL" id="KAH3692417.1"/>
    </source>
</evidence>
<accession>A0A9D4B7T0</accession>
<proteinExistence type="predicted"/>
<reference evidence="1" key="1">
    <citation type="journal article" date="2019" name="bioRxiv">
        <title>The Genome of the Zebra Mussel, Dreissena polymorpha: A Resource for Invasive Species Research.</title>
        <authorList>
            <person name="McCartney M.A."/>
            <person name="Auch B."/>
            <person name="Kono T."/>
            <person name="Mallez S."/>
            <person name="Zhang Y."/>
            <person name="Obille A."/>
            <person name="Becker A."/>
            <person name="Abrahante J.E."/>
            <person name="Garbe J."/>
            <person name="Badalamenti J.P."/>
            <person name="Herman A."/>
            <person name="Mangelson H."/>
            <person name="Liachko I."/>
            <person name="Sullivan S."/>
            <person name="Sone E.D."/>
            <person name="Koren S."/>
            <person name="Silverstein K.A.T."/>
            <person name="Beckman K.B."/>
            <person name="Gohl D.M."/>
        </authorList>
    </citation>
    <scope>NUCLEOTIDE SEQUENCE</scope>
    <source>
        <strain evidence="1">Duluth1</strain>
        <tissue evidence="1">Whole animal</tissue>
    </source>
</reference>
<dbReference type="Proteomes" id="UP000828390">
    <property type="component" value="Unassembled WGS sequence"/>
</dbReference>
<organism evidence="1 2">
    <name type="scientific">Dreissena polymorpha</name>
    <name type="common">Zebra mussel</name>
    <name type="synonym">Mytilus polymorpha</name>
    <dbReference type="NCBI Taxonomy" id="45954"/>
    <lineage>
        <taxon>Eukaryota</taxon>
        <taxon>Metazoa</taxon>
        <taxon>Spiralia</taxon>
        <taxon>Lophotrochozoa</taxon>
        <taxon>Mollusca</taxon>
        <taxon>Bivalvia</taxon>
        <taxon>Autobranchia</taxon>
        <taxon>Heteroconchia</taxon>
        <taxon>Euheterodonta</taxon>
        <taxon>Imparidentia</taxon>
        <taxon>Neoheterodontei</taxon>
        <taxon>Myida</taxon>
        <taxon>Dreissenoidea</taxon>
        <taxon>Dreissenidae</taxon>
        <taxon>Dreissena</taxon>
    </lineage>
</organism>
<dbReference type="EMBL" id="JAIWYP010000022">
    <property type="protein sequence ID" value="KAH3692417.1"/>
    <property type="molecule type" value="Genomic_DNA"/>
</dbReference>
<protein>
    <submittedName>
        <fullName evidence="1">Uncharacterized protein</fullName>
    </submittedName>
</protein>
<reference evidence="1" key="2">
    <citation type="submission" date="2020-11" db="EMBL/GenBank/DDBJ databases">
        <authorList>
            <person name="McCartney M.A."/>
            <person name="Auch B."/>
            <person name="Kono T."/>
            <person name="Mallez S."/>
            <person name="Becker A."/>
            <person name="Gohl D.M."/>
            <person name="Silverstein K.A.T."/>
            <person name="Koren S."/>
            <person name="Bechman K.B."/>
            <person name="Herman A."/>
            <person name="Abrahante J.E."/>
            <person name="Garbe J."/>
        </authorList>
    </citation>
    <scope>NUCLEOTIDE SEQUENCE</scope>
    <source>
        <strain evidence="1">Duluth1</strain>
        <tissue evidence="1">Whole animal</tissue>
    </source>
</reference>
<keyword evidence="2" id="KW-1185">Reference proteome</keyword>
<name>A0A9D4B7T0_DREPO</name>